<name>M1E677_9BACT</name>
<sequence>MNKFMNKEDYYNIYPPVLPLLERFPDLINLVKPVETILEENGIEVSPIDFPSIMGLCVKKGSRSFIGYKEGVANYIKEEILLHELTHLVLHNENTLCLVGDMVSKLEVEAWKVTAVILIPKKFKFESTKDEDFYIENYLTSEDGLIRSPMLINLRNSMRL</sequence>
<keyword evidence="2" id="KW-1185">Reference proteome</keyword>
<dbReference type="HOGENOM" id="CLU_1651352_0_0_9"/>
<reference evidence="1 2" key="1">
    <citation type="submission" date="2011-04" db="EMBL/GenBank/DDBJ databases">
        <title>The complete genome of Thermodesulfobium narugense DSM 14796.</title>
        <authorList>
            <consortium name="US DOE Joint Genome Institute (JGI-PGF)"/>
            <person name="Lucas S."/>
            <person name="Han J."/>
            <person name="Lapidus A."/>
            <person name="Bruce D."/>
            <person name="Goodwin L."/>
            <person name="Pitluck S."/>
            <person name="Peters L."/>
            <person name="Kyrpides N."/>
            <person name="Mavromatis K."/>
            <person name="Pagani I."/>
            <person name="Ivanova N."/>
            <person name="Ovchinnikova G."/>
            <person name="Zhang X."/>
            <person name="Saunders L."/>
            <person name="Detter J.C."/>
            <person name="Tapia R."/>
            <person name="Han C."/>
            <person name="Land M."/>
            <person name="Hauser L."/>
            <person name="Markowitz V."/>
            <person name="Cheng J.-F."/>
            <person name="Hugenholtz P."/>
            <person name="Woyke T."/>
            <person name="Wu D."/>
            <person name="Spring S."/>
            <person name="Schroeder M."/>
            <person name="Brambilla E."/>
            <person name="Klenk H.-P."/>
            <person name="Eisen J.A."/>
        </authorList>
    </citation>
    <scope>NUCLEOTIDE SEQUENCE [LARGE SCALE GENOMIC DNA]</scope>
    <source>
        <strain evidence="1 2">DSM 14796</strain>
    </source>
</reference>
<evidence type="ECO:0008006" key="3">
    <source>
        <dbReference type="Google" id="ProtNLM"/>
    </source>
</evidence>
<evidence type="ECO:0000313" key="2">
    <source>
        <dbReference type="Proteomes" id="UP000011765"/>
    </source>
</evidence>
<protein>
    <recommendedName>
        <fullName evidence="3">IrrE N-terminal-like domain-containing protein</fullName>
    </recommendedName>
</protein>
<dbReference type="STRING" id="747365.Thena_0196"/>
<dbReference type="KEGG" id="tnr:Thena_0196"/>
<evidence type="ECO:0000313" key="1">
    <source>
        <dbReference type="EMBL" id="AEE13845.1"/>
    </source>
</evidence>
<dbReference type="Proteomes" id="UP000011765">
    <property type="component" value="Chromosome"/>
</dbReference>
<dbReference type="EMBL" id="CP002690">
    <property type="protein sequence ID" value="AEE13845.1"/>
    <property type="molecule type" value="Genomic_DNA"/>
</dbReference>
<dbReference type="AlphaFoldDB" id="M1E677"/>
<proteinExistence type="predicted"/>
<dbReference type="eggNOG" id="COG2856">
    <property type="taxonomic scope" value="Bacteria"/>
</dbReference>
<accession>M1E677</accession>
<organism evidence="1 2">
    <name type="scientific">Thermodesulfobium narugense DSM 14796</name>
    <dbReference type="NCBI Taxonomy" id="747365"/>
    <lineage>
        <taxon>Bacteria</taxon>
        <taxon>Pseudomonadati</taxon>
        <taxon>Thermodesulfobiota</taxon>
        <taxon>Thermodesulfobiia</taxon>
        <taxon>Thermodesulfobiales</taxon>
        <taxon>Thermodesulfobiaceae</taxon>
        <taxon>Thermodesulfobium</taxon>
    </lineage>
</organism>
<dbReference type="RefSeq" id="WP_013755575.1">
    <property type="nucleotide sequence ID" value="NC_015499.1"/>
</dbReference>
<dbReference type="OrthoDB" id="9816277at2"/>
<gene>
    <name evidence="1" type="ORF">Thena_0196</name>
</gene>